<gene>
    <name evidence="6" type="primary">cmpR_3</name>
    <name evidence="6" type="ORF">OCH7691_03317</name>
</gene>
<dbReference type="InParanoid" id="A0A1Y5TSZ4"/>
<dbReference type="RefSeq" id="WP_176245114.1">
    <property type="nucleotide sequence ID" value="NZ_FWFR01000003.1"/>
</dbReference>
<dbReference type="SUPFAM" id="SSF53850">
    <property type="entry name" value="Periplasmic binding protein-like II"/>
    <property type="match status" value="1"/>
</dbReference>
<dbReference type="PANTHER" id="PTHR30419">
    <property type="entry name" value="HTH-TYPE TRANSCRIPTIONAL REGULATOR YBHD"/>
    <property type="match status" value="1"/>
</dbReference>
<keyword evidence="4" id="KW-0804">Transcription</keyword>
<evidence type="ECO:0000256" key="2">
    <source>
        <dbReference type="ARBA" id="ARBA00023015"/>
    </source>
</evidence>
<dbReference type="Proteomes" id="UP000193200">
    <property type="component" value="Unassembled WGS sequence"/>
</dbReference>
<dbReference type="FunFam" id="1.10.10.10:FF:000001">
    <property type="entry name" value="LysR family transcriptional regulator"/>
    <property type="match status" value="1"/>
</dbReference>
<keyword evidence="2" id="KW-0805">Transcription regulation</keyword>
<evidence type="ECO:0000259" key="5">
    <source>
        <dbReference type="PROSITE" id="PS50931"/>
    </source>
</evidence>
<dbReference type="InterPro" id="IPR005119">
    <property type="entry name" value="LysR_subst-bd"/>
</dbReference>
<dbReference type="CDD" id="cd05466">
    <property type="entry name" value="PBP2_LTTR_substrate"/>
    <property type="match status" value="1"/>
</dbReference>
<dbReference type="InterPro" id="IPR036390">
    <property type="entry name" value="WH_DNA-bd_sf"/>
</dbReference>
<dbReference type="Pfam" id="PF00126">
    <property type="entry name" value="HTH_1"/>
    <property type="match status" value="1"/>
</dbReference>
<dbReference type="Gene3D" id="3.40.190.290">
    <property type="match status" value="1"/>
</dbReference>
<dbReference type="AlphaFoldDB" id="A0A1Y5TSZ4"/>
<comment type="similarity">
    <text evidence="1">Belongs to the LysR transcriptional regulatory family.</text>
</comment>
<dbReference type="InterPro" id="IPR000847">
    <property type="entry name" value="LysR_HTH_N"/>
</dbReference>
<proteinExistence type="inferred from homology"/>
<accession>A0A1Y5TSZ4</accession>
<dbReference type="PRINTS" id="PR00039">
    <property type="entry name" value="HTHLYSR"/>
</dbReference>
<dbReference type="GO" id="GO:0003700">
    <property type="term" value="F:DNA-binding transcription factor activity"/>
    <property type="evidence" value="ECO:0007669"/>
    <property type="project" value="InterPro"/>
</dbReference>
<evidence type="ECO:0000313" key="6">
    <source>
        <dbReference type="EMBL" id="SLN70763.1"/>
    </source>
</evidence>
<evidence type="ECO:0000256" key="4">
    <source>
        <dbReference type="ARBA" id="ARBA00023163"/>
    </source>
</evidence>
<evidence type="ECO:0000256" key="3">
    <source>
        <dbReference type="ARBA" id="ARBA00023125"/>
    </source>
</evidence>
<keyword evidence="7" id="KW-1185">Reference proteome</keyword>
<dbReference type="Gene3D" id="1.10.10.10">
    <property type="entry name" value="Winged helix-like DNA-binding domain superfamily/Winged helix DNA-binding domain"/>
    <property type="match status" value="1"/>
</dbReference>
<organism evidence="6 7">
    <name type="scientific">Oceanibacterium hippocampi</name>
    <dbReference type="NCBI Taxonomy" id="745714"/>
    <lineage>
        <taxon>Bacteria</taxon>
        <taxon>Pseudomonadati</taxon>
        <taxon>Pseudomonadota</taxon>
        <taxon>Alphaproteobacteria</taxon>
        <taxon>Sneathiellales</taxon>
        <taxon>Sneathiellaceae</taxon>
        <taxon>Oceanibacterium</taxon>
    </lineage>
</organism>
<evidence type="ECO:0000256" key="1">
    <source>
        <dbReference type="ARBA" id="ARBA00009437"/>
    </source>
</evidence>
<evidence type="ECO:0000313" key="7">
    <source>
        <dbReference type="Proteomes" id="UP000193200"/>
    </source>
</evidence>
<name>A0A1Y5TSZ4_9PROT</name>
<dbReference type="GO" id="GO:0005829">
    <property type="term" value="C:cytosol"/>
    <property type="evidence" value="ECO:0007669"/>
    <property type="project" value="TreeGrafter"/>
</dbReference>
<protein>
    <submittedName>
        <fullName evidence="6">HTH-type transcriptional activator CmpR</fullName>
    </submittedName>
</protein>
<dbReference type="PROSITE" id="PS50931">
    <property type="entry name" value="HTH_LYSR"/>
    <property type="match status" value="1"/>
</dbReference>
<dbReference type="InterPro" id="IPR036388">
    <property type="entry name" value="WH-like_DNA-bd_sf"/>
</dbReference>
<dbReference type="Pfam" id="PF03466">
    <property type="entry name" value="LysR_substrate"/>
    <property type="match status" value="1"/>
</dbReference>
<dbReference type="InterPro" id="IPR050950">
    <property type="entry name" value="HTH-type_LysR_regulators"/>
</dbReference>
<feature type="domain" description="HTH lysR-type" evidence="5">
    <location>
        <begin position="1"/>
        <end position="58"/>
    </location>
</feature>
<dbReference type="GO" id="GO:0003677">
    <property type="term" value="F:DNA binding"/>
    <property type="evidence" value="ECO:0007669"/>
    <property type="project" value="UniProtKB-KW"/>
</dbReference>
<sequence>MDLKQLAALRAISEAGSFGQAAKRLRLTQSAVSYQIRNLEEELGQTLIFRSRPNVTLSPAGLTALRSYERILGEIDQLRISFGSRDEAEVSGELRVASSILGIVYLYGDLIGEFIYAHPRIEVKMTTTESGQEGARQVIARQTDVAFVAFPIDGAQLQSITLGVSEHVAIVPAEHRLAEFDSVTVDILRQHPFVRYAPGAGSRHATDRIFLSGHGYPPIILESNDTEFIKRVVRMGLGLAIVPSFTISAAKDPRLHTLRIEGQPTRQEFGLVFRRRVKSKTLDLFCEFARARASEILQKAGR</sequence>
<dbReference type="SUPFAM" id="SSF46785">
    <property type="entry name" value="Winged helix' DNA-binding domain"/>
    <property type="match status" value="1"/>
</dbReference>
<keyword evidence="3" id="KW-0238">DNA-binding</keyword>
<dbReference type="EMBL" id="FWFR01000003">
    <property type="protein sequence ID" value="SLN70763.1"/>
    <property type="molecule type" value="Genomic_DNA"/>
</dbReference>
<reference evidence="6 7" key="1">
    <citation type="submission" date="2017-03" db="EMBL/GenBank/DDBJ databases">
        <authorList>
            <person name="Afonso C.L."/>
            <person name="Miller P.J."/>
            <person name="Scott M.A."/>
            <person name="Spackman E."/>
            <person name="Goraichik I."/>
            <person name="Dimitrov K.M."/>
            <person name="Suarez D.L."/>
            <person name="Swayne D.E."/>
        </authorList>
    </citation>
    <scope>NUCLEOTIDE SEQUENCE [LARGE SCALE GENOMIC DNA]</scope>
    <source>
        <strain evidence="6 7">CECT 7691</strain>
    </source>
</reference>